<keyword evidence="3" id="KW-0808">Transferase</keyword>
<dbReference type="Pfam" id="PF00149">
    <property type="entry name" value="Metallophos"/>
    <property type="match status" value="1"/>
</dbReference>
<gene>
    <name evidence="3" type="ORF">ABOD76_04470</name>
</gene>
<dbReference type="EMBL" id="CP158298">
    <property type="protein sequence ID" value="XBV83949.1"/>
    <property type="molecule type" value="Genomic_DNA"/>
</dbReference>
<accession>A0AAU7U759</accession>
<dbReference type="GO" id="GO:0016301">
    <property type="term" value="F:kinase activity"/>
    <property type="evidence" value="ECO:0007669"/>
    <property type="project" value="UniProtKB-KW"/>
</dbReference>
<evidence type="ECO:0000259" key="2">
    <source>
        <dbReference type="Pfam" id="PF16542"/>
    </source>
</evidence>
<feature type="domain" description="Calcineurin-like phosphoesterase" evidence="1">
    <location>
        <begin position="182"/>
        <end position="372"/>
    </location>
</feature>
<dbReference type="RefSeq" id="WP_350241841.1">
    <property type="nucleotide sequence ID" value="NZ_CP158298.1"/>
</dbReference>
<dbReference type="InterPro" id="IPR024028">
    <property type="entry name" value="PNKP_bac"/>
</dbReference>
<dbReference type="InterPro" id="IPR032380">
    <property type="entry name" value="PNKP_ligase_dom"/>
</dbReference>
<keyword evidence="3" id="KW-0418">Kinase</keyword>
<dbReference type="Gene3D" id="3.30.470.30">
    <property type="entry name" value="DNA ligase/mRNA capping enzyme"/>
    <property type="match status" value="2"/>
</dbReference>
<dbReference type="GO" id="GO:0005737">
    <property type="term" value="C:cytoplasm"/>
    <property type="evidence" value="ECO:0007669"/>
    <property type="project" value="TreeGrafter"/>
</dbReference>
<dbReference type="SUPFAM" id="SSF52540">
    <property type="entry name" value="P-loop containing nucleoside triphosphate hydrolases"/>
    <property type="match status" value="1"/>
</dbReference>
<dbReference type="Gene3D" id="3.40.50.300">
    <property type="entry name" value="P-loop containing nucleotide triphosphate hydrolases"/>
    <property type="match status" value="1"/>
</dbReference>
<evidence type="ECO:0000259" key="1">
    <source>
        <dbReference type="Pfam" id="PF00149"/>
    </source>
</evidence>
<dbReference type="KEGG" id="dsc:ABOD76_04470"/>
<dbReference type="InterPro" id="IPR004843">
    <property type="entry name" value="Calcineurin-like_PHP"/>
</dbReference>
<protein>
    <submittedName>
        <fullName evidence="3">Polynucleotide kinase-phosphatase</fullName>
    </submittedName>
</protein>
<feature type="domain" description="Polynucleotide kinase-phosphatase ligase" evidence="2">
    <location>
        <begin position="463"/>
        <end position="839"/>
    </location>
</feature>
<dbReference type="InterPro" id="IPR027417">
    <property type="entry name" value="P-loop_NTPase"/>
</dbReference>
<evidence type="ECO:0000313" key="3">
    <source>
        <dbReference type="EMBL" id="XBV83949.1"/>
    </source>
</evidence>
<dbReference type="Pfam" id="PF13671">
    <property type="entry name" value="AAA_33"/>
    <property type="match status" value="1"/>
</dbReference>
<dbReference type="InterPro" id="IPR050126">
    <property type="entry name" value="Ap4A_hydrolase"/>
</dbReference>
<dbReference type="Gene3D" id="3.60.21.10">
    <property type="match status" value="1"/>
</dbReference>
<dbReference type="Pfam" id="PF16542">
    <property type="entry name" value="PNKP_ligase"/>
    <property type="match status" value="1"/>
</dbReference>
<keyword evidence="3" id="KW-0614">Plasmid</keyword>
<proteinExistence type="predicted"/>
<dbReference type="PANTHER" id="PTHR42850">
    <property type="entry name" value="METALLOPHOSPHOESTERASE"/>
    <property type="match status" value="1"/>
</dbReference>
<geneLocation type="plasmid" evidence="3">
    <name>pDson03</name>
</geneLocation>
<dbReference type="GO" id="GO:0016791">
    <property type="term" value="F:phosphatase activity"/>
    <property type="evidence" value="ECO:0007669"/>
    <property type="project" value="TreeGrafter"/>
</dbReference>
<dbReference type="AlphaFoldDB" id="A0AAU7U759"/>
<dbReference type="InterPro" id="IPR029052">
    <property type="entry name" value="Metallo-depent_PP-like"/>
</dbReference>
<name>A0AAU7U759_9DEIO</name>
<dbReference type="SUPFAM" id="SSF56091">
    <property type="entry name" value="DNA ligase/mRNA capping enzyme, catalytic domain"/>
    <property type="match status" value="1"/>
</dbReference>
<organism evidence="3">
    <name type="scientific">Deinococcus sonorensis KR-87</name>
    <dbReference type="NCBI Taxonomy" id="694439"/>
    <lineage>
        <taxon>Bacteria</taxon>
        <taxon>Thermotogati</taxon>
        <taxon>Deinococcota</taxon>
        <taxon>Deinococci</taxon>
        <taxon>Deinococcales</taxon>
        <taxon>Deinococcaceae</taxon>
        <taxon>Deinococcus</taxon>
    </lineage>
</organism>
<dbReference type="NCBIfam" id="TIGR04075">
    <property type="entry name" value="bacter_Pnkp"/>
    <property type="match status" value="1"/>
</dbReference>
<reference evidence="3" key="1">
    <citation type="submission" date="2024-06" db="EMBL/GenBank/DDBJ databases">
        <title>Draft Genome Sequence of Deinococcus sonorensis Type Strain KR-87, a Biofilm Producing Representative of the Genus Deinococcus.</title>
        <authorList>
            <person name="Boren L.S."/>
            <person name="Grosso R.A."/>
            <person name="Hugenberg-Cox A.N."/>
            <person name="Hill J.T.E."/>
            <person name="Albert C.M."/>
            <person name="Tuohy J.M."/>
        </authorList>
    </citation>
    <scope>NUCLEOTIDE SEQUENCE</scope>
    <source>
        <strain evidence="3">KR-87</strain>
        <plasmid evidence="3">pDson03</plasmid>
    </source>
</reference>
<dbReference type="PANTHER" id="PTHR42850:SF7">
    <property type="entry name" value="BIS(5'-NUCLEOSYL)-TETRAPHOSPHATASE PRPE [ASYMMETRICAL]"/>
    <property type="match status" value="1"/>
</dbReference>
<dbReference type="SUPFAM" id="SSF56300">
    <property type="entry name" value="Metallo-dependent phosphatases"/>
    <property type="match status" value="1"/>
</dbReference>
<dbReference type="CDD" id="cd07423">
    <property type="entry name" value="MPP_Prp_like"/>
    <property type="match status" value="1"/>
</dbReference>
<dbReference type="InterPro" id="IPR041780">
    <property type="entry name" value="MPP_PrpE-like"/>
</dbReference>
<sequence length="845" mass="93470">MTSISLPAFCLVALIGASGSGKTTFAHAHFRPGEVLSSDAFRLMVSGDENDQDATHDAFEALYFVARQRLKRGLLTVIDATNVQADARRRIVTLAKEFDVLPVALVLDLPEGVLTERHRARSDRTFGPHVIPQQVMQLRRSLGKLQAEGFRQVTVLHTPEEVETATFTRTRLYSDLRHLHGPFDFIGDVHGCRDELVELLAQLGYTVDGAQVTPPQGRTAVFLGDLVDRGPDTPGVLRLVMGMVEAGTALCVPGNHDEKLGRALRGERVKVAHGLERSLEQLEHEPPEFRRAVADFIRGLVSHAVLDDGRVVAAHAGMKEALQGRASGRVRAFALYGETTGETDEFGLPVRLNWAAEYRGKARVVYGHTPVPQAEWLNGTIDIDTGCVFGGALTALRYPELQLVSVPAHHVYSEPVRPLRVEAWRAAQQAHDELLDLGDVTGKRVIETRLRGRVTIQEDEAAAALEAVSRFAVDPRWLVYLPPTMSPSETSRREGYLESPAEAFEHYRRAGVEQVVCEEKHMGSRAVLVVSRDATSAARRFGIRDGRAGVVYTRTGRPFFEDRAMEEAVLARTREALSQADLWEELQTDWVVLDAEILPWSLKAGSLIRGQYAAVGAAAGATLPAELAVLEAAVGRGLPLEDLLDRTRQRQQLTQGYVQAYRQHVRRVSSVADLRVAPFHLLASEGAVHVERDHAWHLERLGRLAGVAPDLFIQTAHRRVDLNDPERCDEAEAWWLALTAAGGEGMVVKPASFVARGRKGLVQPGVKVRGREYLRIIYGPEYTLPEHLERLRSRGLSGKRTLALREFALGVEGLERFVRQEPLRRVHECAVGVLALESEVLDPRL</sequence>